<accession>A0ABS5BW06</accession>
<keyword evidence="2" id="KW-0472">Membrane</keyword>
<feature type="transmembrane region" description="Helical" evidence="2">
    <location>
        <begin position="55"/>
        <end position="76"/>
    </location>
</feature>
<dbReference type="EMBL" id="JAGKQQ010000001">
    <property type="protein sequence ID" value="MBP3957073.1"/>
    <property type="molecule type" value="Genomic_DNA"/>
</dbReference>
<sequence length="191" mass="21017">MIRLLLALAVTVALGLASRLYPTGWFLWDRVLGEVLYAVAAYLALGMLFIRKSPLFIAVIAFASCLAVELFKLTGIPAENQRVFLVRWFLGMTFSVVNLGYYFTGVVLAACADHATRGSKWFDEPRPRGSGCRGIPCVRCERRDRGDLPLPCGRGSSYRYNEGSPPGVARRSTPGYSRPPLSGLKTDAFAF</sequence>
<gene>
    <name evidence="3" type="ORF">J8F10_17535</name>
</gene>
<evidence type="ECO:0000256" key="1">
    <source>
        <dbReference type="SAM" id="MobiDB-lite"/>
    </source>
</evidence>
<protein>
    <submittedName>
        <fullName evidence="3">DUF2809 domain-containing protein</fullName>
    </submittedName>
</protein>
<evidence type="ECO:0000313" key="3">
    <source>
        <dbReference type="EMBL" id="MBP3957073.1"/>
    </source>
</evidence>
<proteinExistence type="predicted"/>
<dbReference type="Pfam" id="PF10990">
    <property type="entry name" value="DUF2809"/>
    <property type="match status" value="1"/>
</dbReference>
<name>A0ABS5BW06_9BACT</name>
<dbReference type="RefSeq" id="WP_210655792.1">
    <property type="nucleotide sequence ID" value="NZ_JAGKQQ010000001.1"/>
</dbReference>
<dbReference type="Proteomes" id="UP000676565">
    <property type="component" value="Unassembled WGS sequence"/>
</dbReference>
<evidence type="ECO:0000256" key="2">
    <source>
        <dbReference type="SAM" id="Phobius"/>
    </source>
</evidence>
<organism evidence="3 4">
    <name type="scientific">Gemmata palustris</name>
    <dbReference type="NCBI Taxonomy" id="2822762"/>
    <lineage>
        <taxon>Bacteria</taxon>
        <taxon>Pseudomonadati</taxon>
        <taxon>Planctomycetota</taxon>
        <taxon>Planctomycetia</taxon>
        <taxon>Gemmatales</taxon>
        <taxon>Gemmataceae</taxon>
        <taxon>Gemmata</taxon>
    </lineage>
</organism>
<comment type="caution">
    <text evidence="3">The sequence shown here is derived from an EMBL/GenBank/DDBJ whole genome shotgun (WGS) entry which is preliminary data.</text>
</comment>
<keyword evidence="4" id="KW-1185">Reference proteome</keyword>
<feature type="transmembrane region" description="Helical" evidence="2">
    <location>
        <begin position="88"/>
        <end position="112"/>
    </location>
</feature>
<dbReference type="InterPro" id="IPR021257">
    <property type="entry name" value="DUF2809"/>
</dbReference>
<feature type="transmembrane region" description="Helical" evidence="2">
    <location>
        <begin position="35"/>
        <end position="50"/>
    </location>
</feature>
<keyword evidence="2" id="KW-1133">Transmembrane helix</keyword>
<keyword evidence="2" id="KW-0812">Transmembrane</keyword>
<reference evidence="3 4" key="1">
    <citation type="submission" date="2021-04" db="EMBL/GenBank/DDBJ databases">
        <authorList>
            <person name="Ivanova A."/>
        </authorList>
    </citation>
    <scope>NUCLEOTIDE SEQUENCE [LARGE SCALE GENOMIC DNA]</scope>
    <source>
        <strain evidence="3 4">G18</strain>
    </source>
</reference>
<evidence type="ECO:0000313" key="4">
    <source>
        <dbReference type="Proteomes" id="UP000676565"/>
    </source>
</evidence>
<feature type="region of interest" description="Disordered" evidence="1">
    <location>
        <begin position="161"/>
        <end position="181"/>
    </location>
</feature>